<dbReference type="Proteomes" id="UP000306102">
    <property type="component" value="Unassembled WGS sequence"/>
</dbReference>
<evidence type="ECO:0000256" key="17">
    <source>
        <dbReference type="ARBA" id="ARBA00023239"/>
    </source>
</evidence>
<evidence type="ECO:0000256" key="11">
    <source>
        <dbReference type="ARBA" id="ARBA00022723"/>
    </source>
</evidence>
<proteinExistence type="inferred from homology"/>
<name>A0A4S4D1J3_CAMSN</name>
<dbReference type="InterPro" id="IPR020888">
    <property type="entry name" value="RuBisCO_lsuI"/>
</dbReference>
<gene>
    <name evidence="25" type="ORF">TEA_004228</name>
</gene>
<evidence type="ECO:0000256" key="9">
    <source>
        <dbReference type="ARBA" id="ARBA00022567"/>
    </source>
</evidence>
<dbReference type="SFLD" id="SFLDS00014">
    <property type="entry name" value="RuBisCO"/>
    <property type="match status" value="1"/>
</dbReference>
<dbReference type="InterPro" id="IPR020878">
    <property type="entry name" value="RuBisCo_large_chain_AS"/>
</dbReference>
<evidence type="ECO:0000256" key="10">
    <source>
        <dbReference type="ARBA" id="ARBA00022640"/>
    </source>
</evidence>
<keyword evidence="15" id="KW-1015">Disulfide bond</keyword>
<dbReference type="Pfam" id="PF00016">
    <property type="entry name" value="RuBisCO_large"/>
    <property type="match status" value="1"/>
</dbReference>
<dbReference type="PANTHER" id="PTHR42704:SF16">
    <property type="entry name" value="RIBULOSE BISPHOSPHATE CARBOXYLASE LARGE CHAIN"/>
    <property type="match status" value="1"/>
</dbReference>
<evidence type="ECO:0000256" key="16">
    <source>
        <dbReference type="ARBA" id="ARBA00023238"/>
    </source>
</evidence>
<reference evidence="25 26" key="1">
    <citation type="journal article" date="2018" name="Proc. Natl. Acad. Sci. U.S.A.">
        <title>Draft genome sequence of Camellia sinensis var. sinensis provides insights into the evolution of the tea genome and tea quality.</title>
        <authorList>
            <person name="Wei C."/>
            <person name="Yang H."/>
            <person name="Wang S."/>
            <person name="Zhao J."/>
            <person name="Liu C."/>
            <person name="Gao L."/>
            <person name="Xia E."/>
            <person name="Lu Y."/>
            <person name="Tai Y."/>
            <person name="She G."/>
            <person name="Sun J."/>
            <person name="Cao H."/>
            <person name="Tong W."/>
            <person name="Gao Q."/>
            <person name="Li Y."/>
            <person name="Deng W."/>
            <person name="Jiang X."/>
            <person name="Wang W."/>
            <person name="Chen Q."/>
            <person name="Zhang S."/>
            <person name="Li H."/>
            <person name="Wu J."/>
            <person name="Wang P."/>
            <person name="Li P."/>
            <person name="Shi C."/>
            <person name="Zheng F."/>
            <person name="Jian J."/>
            <person name="Huang B."/>
            <person name="Shan D."/>
            <person name="Shi M."/>
            <person name="Fang C."/>
            <person name="Yue Y."/>
            <person name="Li F."/>
            <person name="Li D."/>
            <person name="Wei S."/>
            <person name="Han B."/>
            <person name="Jiang C."/>
            <person name="Yin Y."/>
            <person name="Xia T."/>
            <person name="Zhang Z."/>
            <person name="Bennetzen J.L."/>
            <person name="Zhao S."/>
            <person name="Wan X."/>
        </authorList>
    </citation>
    <scope>NUCLEOTIDE SEQUENCE [LARGE SCALE GENOMIC DNA]</scope>
    <source>
        <strain evidence="26">cv. Shuchazao</strain>
        <tissue evidence="25">Leaf</tissue>
    </source>
</reference>
<dbReference type="InterPro" id="IPR036376">
    <property type="entry name" value="RuBisCO_lsu_C_sf"/>
</dbReference>
<evidence type="ECO:0000256" key="1">
    <source>
        <dbReference type="ARBA" id="ARBA00001946"/>
    </source>
</evidence>
<keyword evidence="26" id="KW-1185">Reference proteome</keyword>
<evidence type="ECO:0000256" key="7">
    <source>
        <dbReference type="ARBA" id="ARBA00022528"/>
    </source>
</evidence>
<dbReference type="SUPFAM" id="SSF51649">
    <property type="entry name" value="RuBisCo, C-terminal domain"/>
    <property type="match status" value="1"/>
</dbReference>
<comment type="subcellular location">
    <subcellularLocation>
        <location evidence="2">Plastid</location>
        <location evidence="2">Chloroplast</location>
    </subcellularLocation>
</comment>
<dbReference type="GO" id="GO:0016984">
    <property type="term" value="F:ribulose-bisphosphate carboxylase activity"/>
    <property type="evidence" value="ECO:0007669"/>
    <property type="project" value="UniProtKB-EC"/>
</dbReference>
<organism evidence="25 26">
    <name type="scientific">Camellia sinensis var. sinensis</name>
    <name type="common">China tea</name>
    <dbReference type="NCBI Taxonomy" id="542762"/>
    <lineage>
        <taxon>Eukaryota</taxon>
        <taxon>Viridiplantae</taxon>
        <taxon>Streptophyta</taxon>
        <taxon>Embryophyta</taxon>
        <taxon>Tracheophyta</taxon>
        <taxon>Spermatophyta</taxon>
        <taxon>Magnoliopsida</taxon>
        <taxon>eudicotyledons</taxon>
        <taxon>Gunneridae</taxon>
        <taxon>Pentapetalae</taxon>
        <taxon>asterids</taxon>
        <taxon>Ericales</taxon>
        <taxon>Theaceae</taxon>
        <taxon>Camellia</taxon>
    </lineage>
</organism>
<comment type="cofactor">
    <cofactor evidence="1">
        <name>Mg(2+)</name>
        <dbReference type="ChEBI" id="CHEBI:18420"/>
    </cofactor>
</comment>
<evidence type="ECO:0000256" key="5">
    <source>
        <dbReference type="ARBA" id="ARBA00017725"/>
    </source>
</evidence>
<dbReference type="SFLD" id="SFLDG00301">
    <property type="entry name" value="RuBisCO-like_proteins"/>
    <property type="match status" value="1"/>
</dbReference>
<keyword evidence="10" id="KW-0934">Plastid</keyword>
<dbReference type="Pfam" id="PF02788">
    <property type="entry name" value="RuBisCO_large_N"/>
    <property type="match status" value="1"/>
</dbReference>
<evidence type="ECO:0000256" key="22">
    <source>
        <dbReference type="ARBA" id="ARBA00049469"/>
    </source>
</evidence>
<dbReference type="GO" id="GO:0000287">
    <property type="term" value="F:magnesium ion binding"/>
    <property type="evidence" value="ECO:0007669"/>
    <property type="project" value="InterPro"/>
</dbReference>
<dbReference type="EMBL" id="SDRB02013032">
    <property type="protein sequence ID" value="THF96090.1"/>
    <property type="molecule type" value="Genomic_DNA"/>
</dbReference>
<evidence type="ECO:0000256" key="3">
    <source>
        <dbReference type="ARBA" id="ARBA00006204"/>
    </source>
</evidence>
<keyword evidence="7" id="KW-0150">Chloroplast</keyword>
<comment type="catalytic activity">
    <reaction evidence="21">
        <text>D-ribulose 1,5-bisphosphate + O2 = 2-phosphoglycolate + (2R)-3-phosphoglycerate + 2 H(+)</text>
        <dbReference type="Rhea" id="RHEA:36631"/>
        <dbReference type="ChEBI" id="CHEBI:15378"/>
        <dbReference type="ChEBI" id="CHEBI:15379"/>
        <dbReference type="ChEBI" id="CHEBI:57870"/>
        <dbReference type="ChEBI" id="CHEBI:58033"/>
        <dbReference type="ChEBI" id="CHEBI:58272"/>
    </reaction>
</comment>
<accession>A0A4S4D1J3</accession>
<evidence type="ECO:0000256" key="18">
    <source>
        <dbReference type="ARBA" id="ARBA00023300"/>
    </source>
</evidence>
<sequence>MSCREGFMSPQTETKASVGFKAGVKDYKLNYYTPDYETKDTDILAAFRVTPQPGVPPEEAGAAVAAESSTGTWTTVWTDGLTSLDRYKGRCYHIEPVAGEESQFIAYVAYPLDLFEEGSVTNMFTSIVGNVFGFKALRALRLEDLRIPTAYVKTFQGPPHGIQVERDKLNKYGRPLLGCTIKPKLGLSAKNYGRAVYECLRGGLDFTKDDENVNSQPFMRWRDRFVFCAEAIYKAQAETGEIKGHYLNATAGTCEEMMKRAVFARELGVPIVMHDYLTGGFTANTSLAHYCRDNGLLLHIHRAMHAVIDRQKNHGMHFRVLAKALRMSGGDHVHAGTVVGKLEGEREITLVFVDLLRDDYVEKDRSRGIYFTQDWVSLPGVLPVASGGIHVWHMPALTEIFGDDSVLQFGGGTLGHPWGNAPGAVANRVALEACGYTEDRPTCNFDDVALELCGVARHWPKGGLIKQFELLPEFRLLNLIVCANIIVTTHSSEVKQDQGFILSCIARHRSINLASLIIKKMIGAHGHKKLGLPYGCLINRILSDLGTPILEDDEFASPSRPFTKKTVSQSWAHIKGESSRVGPSAGVAAGLAEEAEFDATAAGDDDQAPVSPPDLPALFQQFAEAMIRRLDFLDARFDTFDGRLGQLEATLTHLARLIQSPRPPDA</sequence>
<dbReference type="SFLD" id="SFLDG01052">
    <property type="entry name" value="RuBisCO"/>
    <property type="match status" value="1"/>
</dbReference>
<dbReference type="InterPro" id="IPR036422">
    <property type="entry name" value="RuBisCO_lsu_N_sf"/>
</dbReference>
<dbReference type="AlphaFoldDB" id="A0A4S4D1J3"/>
<keyword evidence="13" id="KW-0560">Oxidoreductase</keyword>
<dbReference type="HAMAP" id="MF_01338">
    <property type="entry name" value="RuBisCO_L_type1"/>
    <property type="match status" value="1"/>
</dbReference>
<keyword evidence="14" id="KW-0503">Monooxygenase</keyword>
<evidence type="ECO:0000256" key="2">
    <source>
        <dbReference type="ARBA" id="ARBA00004229"/>
    </source>
</evidence>
<keyword evidence="17" id="KW-0456">Lyase</keyword>
<evidence type="ECO:0000313" key="25">
    <source>
        <dbReference type="EMBL" id="THF96090.1"/>
    </source>
</evidence>
<evidence type="ECO:0000256" key="8">
    <source>
        <dbReference type="ARBA" id="ARBA00022531"/>
    </source>
</evidence>
<evidence type="ECO:0000259" key="24">
    <source>
        <dbReference type="Pfam" id="PF02788"/>
    </source>
</evidence>
<dbReference type="PANTHER" id="PTHR42704">
    <property type="entry name" value="RIBULOSE BISPHOSPHATE CARBOXYLASE"/>
    <property type="match status" value="1"/>
</dbReference>
<keyword evidence="9" id="KW-0113">Calvin cycle</keyword>
<dbReference type="InterPro" id="IPR000685">
    <property type="entry name" value="RuBisCO_lsu_C"/>
</dbReference>
<evidence type="ECO:0000256" key="13">
    <source>
        <dbReference type="ARBA" id="ARBA00023002"/>
    </source>
</evidence>
<evidence type="ECO:0000256" key="14">
    <source>
        <dbReference type="ARBA" id="ARBA00023033"/>
    </source>
</evidence>
<dbReference type="GO" id="GO:0009853">
    <property type="term" value="P:photorespiration"/>
    <property type="evidence" value="ECO:0007669"/>
    <property type="project" value="UniProtKB-KW"/>
</dbReference>
<evidence type="ECO:0000256" key="19">
    <source>
        <dbReference type="ARBA" id="ARBA00025664"/>
    </source>
</evidence>
<dbReference type="SUPFAM" id="SSF54966">
    <property type="entry name" value="RuBisCO, large subunit, small (N-terminal) domain"/>
    <property type="match status" value="1"/>
</dbReference>
<comment type="similarity">
    <text evidence="3">Belongs to the RuBisCO large chain family. Type I subfamily.</text>
</comment>
<dbReference type="FunFam" id="3.20.20.110:FF:000003">
    <property type="entry name" value="Ribulose bisphosphate carboxylase large chain"/>
    <property type="match status" value="1"/>
</dbReference>
<evidence type="ECO:0000256" key="15">
    <source>
        <dbReference type="ARBA" id="ARBA00023157"/>
    </source>
</evidence>
<dbReference type="InterPro" id="IPR017443">
    <property type="entry name" value="RuBisCO_lsu_fd_N"/>
</dbReference>
<evidence type="ECO:0000256" key="20">
    <source>
        <dbReference type="ARBA" id="ARBA00025888"/>
    </source>
</evidence>
<comment type="catalytic activity">
    <reaction evidence="22">
        <text>2 (2R)-3-phosphoglycerate + 2 H(+) = D-ribulose 1,5-bisphosphate + CO2 + H2O</text>
        <dbReference type="Rhea" id="RHEA:23124"/>
        <dbReference type="ChEBI" id="CHEBI:15377"/>
        <dbReference type="ChEBI" id="CHEBI:15378"/>
        <dbReference type="ChEBI" id="CHEBI:16526"/>
        <dbReference type="ChEBI" id="CHEBI:57870"/>
        <dbReference type="ChEBI" id="CHEBI:58272"/>
        <dbReference type="EC" id="4.1.1.39"/>
    </reaction>
</comment>
<dbReference type="NCBIfam" id="NF003252">
    <property type="entry name" value="PRK04208.1"/>
    <property type="match status" value="1"/>
</dbReference>
<dbReference type="PROSITE" id="PS00157">
    <property type="entry name" value="RUBISCO_LARGE"/>
    <property type="match status" value="1"/>
</dbReference>
<dbReference type="Gene3D" id="3.30.70.150">
    <property type="entry name" value="RuBisCO large subunit, N-terminal domain"/>
    <property type="match status" value="1"/>
</dbReference>
<keyword evidence="11" id="KW-0479">Metal-binding</keyword>
<keyword evidence="12" id="KW-0460">Magnesium</keyword>
<evidence type="ECO:0000256" key="12">
    <source>
        <dbReference type="ARBA" id="ARBA00022842"/>
    </source>
</evidence>
<evidence type="ECO:0000256" key="21">
    <source>
        <dbReference type="ARBA" id="ARBA00048059"/>
    </source>
</evidence>
<dbReference type="GO" id="GO:0004497">
    <property type="term" value="F:monooxygenase activity"/>
    <property type="evidence" value="ECO:0007669"/>
    <property type="project" value="UniProtKB-KW"/>
</dbReference>
<feature type="domain" description="Ribulose bisphosphate carboxylase large subunit C-terminal" evidence="23">
    <location>
        <begin position="161"/>
        <end position="442"/>
    </location>
</feature>
<comment type="function">
    <text evidence="19">RuBisCO catalyzes two reactions: the carboxylation of D-ribulose 1,5-bisphosphate, the primary event in carbon dioxide fixation, as well as the oxidative fragmentation of the pentose substrate in the photorespiration process. Both reactions occur simultaneously and in competition at the same active site.</text>
</comment>
<dbReference type="EC" id="4.1.1.39" evidence="4"/>
<comment type="subunit">
    <text evidence="20">Heterohexadecamer of 8 large chains and 8 small chains; disulfide-linked. The disulfide link is formed within the large subunit homodimers.</text>
</comment>
<protein>
    <recommendedName>
        <fullName evidence="5">Ribulose bisphosphate carboxylase large chain</fullName>
        <ecNumber evidence="4">4.1.1.39</ecNumber>
    </recommendedName>
</protein>
<evidence type="ECO:0000259" key="23">
    <source>
        <dbReference type="Pfam" id="PF00016"/>
    </source>
</evidence>
<comment type="caution">
    <text evidence="25">The sequence shown here is derived from an EMBL/GenBank/DDBJ whole genome shotgun (WGS) entry which is preliminary data.</text>
</comment>
<dbReference type="GO" id="GO:0009507">
    <property type="term" value="C:chloroplast"/>
    <property type="evidence" value="ECO:0007669"/>
    <property type="project" value="UniProtKB-SubCell"/>
</dbReference>
<dbReference type="Gene3D" id="3.20.20.110">
    <property type="entry name" value="Ribulose bisphosphate carboxylase, large subunit, C-terminal domain"/>
    <property type="match status" value="1"/>
</dbReference>
<evidence type="ECO:0000256" key="4">
    <source>
        <dbReference type="ARBA" id="ARBA00012287"/>
    </source>
</evidence>
<evidence type="ECO:0000256" key="6">
    <source>
        <dbReference type="ARBA" id="ARBA00022481"/>
    </source>
</evidence>
<dbReference type="FunFam" id="3.30.70.150:FF:000001">
    <property type="entry name" value="Ribulose bisphosphate carboxylase large chain"/>
    <property type="match status" value="1"/>
</dbReference>
<keyword evidence="8" id="KW-0602">Photosynthesis</keyword>
<dbReference type="STRING" id="542762.A0A4S4D1J3"/>
<dbReference type="InterPro" id="IPR033966">
    <property type="entry name" value="RuBisCO"/>
</dbReference>
<evidence type="ECO:0000313" key="26">
    <source>
        <dbReference type="Proteomes" id="UP000306102"/>
    </source>
</evidence>
<keyword evidence="16" id="KW-0601">Photorespiration</keyword>
<feature type="domain" description="Ribulose bisphosphate carboxylase large subunit ferrodoxin-like N-terminal" evidence="24">
    <location>
        <begin position="31"/>
        <end position="151"/>
    </location>
</feature>
<keyword evidence="18" id="KW-0120">Carbon dioxide fixation</keyword>
<dbReference type="GO" id="GO:0019253">
    <property type="term" value="P:reductive pentose-phosphate cycle"/>
    <property type="evidence" value="ECO:0007669"/>
    <property type="project" value="UniProtKB-KW"/>
</dbReference>
<keyword evidence="6" id="KW-0488">Methylation</keyword>